<keyword evidence="1 2" id="KW-0812">Transmembrane</keyword>
<protein>
    <submittedName>
        <fullName evidence="2">Transmembrane protein, putative</fullName>
    </submittedName>
</protein>
<accession>W7XG53</accession>
<keyword evidence="3" id="KW-1185">Reference proteome</keyword>
<feature type="transmembrane region" description="Helical" evidence="1">
    <location>
        <begin position="52"/>
        <end position="74"/>
    </location>
</feature>
<dbReference type="KEGG" id="tet:TTHERM_000242629"/>
<dbReference type="AlphaFoldDB" id="W7XG53"/>
<gene>
    <name evidence="2" type="ORF">TTHERM_000242629</name>
</gene>
<sequence length="245" mass="29410">MIKYSLNLTNLDRRQQNFKQVKNKIYHPFSKHQFLIQILLAFKLFFCQEKSLYYLGFLINFSIKPLFILQAYIYQCLHLIVFIQKNRLNNLKTSNYEIICLIISQRSISLCIILYYLCMVEQNYDKPLLQVYLFLELTPLLSQQLDLHSIFFFVQDNQLIQEDQSLFLLGHNQHLNKNLLSQDRYKNFLKVVFQVLTQLCLKQQNQISFKFHFCKKQSPKIHTTKTQQPICAYSFSVSFLPYIFN</sequence>
<evidence type="ECO:0000313" key="2">
    <source>
        <dbReference type="EMBL" id="EWS71809.1"/>
    </source>
</evidence>
<keyword evidence="1" id="KW-1133">Transmembrane helix</keyword>
<evidence type="ECO:0000313" key="3">
    <source>
        <dbReference type="Proteomes" id="UP000009168"/>
    </source>
</evidence>
<keyword evidence="1" id="KW-0472">Membrane</keyword>
<organism evidence="2 3">
    <name type="scientific">Tetrahymena thermophila (strain SB210)</name>
    <dbReference type="NCBI Taxonomy" id="312017"/>
    <lineage>
        <taxon>Eukaryota</taxon>
        <taxon>Sar</taxon>
        <taxon>Alveolata</taxon>
        <taxon>Ciliophora</taxon>
        <taxon>Intramacronucleata</taxon>
        <taxon>Oligohymenophorea</taxon>
        <taxon>Hymenostomatida</taxon>
        <taxon>Tetrahymenina</taxon>
        <taxon>Tetrahymenidae</taxon>
        <taxon>Tetrahymena</taxon>
    </lineage>
</organism>
<dbReference type="EMBL" id="GG662443">
    <property type="protein sequence ID" value="EWS71809.1"/>
    <property type="molecule type" value="Genomic_DNA"/>
</dbReference>
<dbReference type="InParanoid" id="W7XG53"/>
<dbReference type="RefSeq" id="XP_012655696.1">
    <property type="nucleotide sequence ID" value="XM_012800242.1"/>
</dbReference>
<dbReference type="Proteomes" id="UP000009168">
    <property type="component" value="Unassembled WGS sequence"/>
</dbReference>
<reference evidence="3" key="1">
    <citation type="journal article" date="2006" name="PLoS Biol.">
        <title>Macronuclear genome sequence of the ciliate Tetrahymena thermophila, a model eukaryote.</title>
        <authorList>
            <person name="Eisen J.A."/>
            <person name="Coyne R.S."/>
            <person name="Wu M."/>
            <person name="Wu D."/>
            <person name="Thiagarajan M."/>
            <person name="Wortman J.R."/>
            <person name="Badger J.H."/>
            <person name="Ren Q."/>
            <person name="Amedeo P."/>
            <person name="Jones K.M."/>
            <person name="Tallon L.J."/>
            <person name="Delcher A.L."/>
            <person name="Salzberg S.L."/>
            <person name="Silva J.C."/>
            <person name="Haas B.J."/>
            <person name="Majoros W.H."/>
            <person name="Farzad M."/>
            <person name="Carlton J.M."/>
            <person name="Smith R.K. Jr."/>
            <person name="Garg J."/>
            <person name="Pearlman R.E."/>
            <person name="Karrer K.M."/>
            <person name="Sun L."/>
            <person name="Manning G."/>
            <person name="Elde N.C."/>
            <person name="Turkewitz A.P."/>
            <person name="Asai D.J."/>
            <person name="Wilkes D.E."/>
            <person name="Wang Y."/>
            <person name="Cai H."/>
            <person name="Collins K."/>
            <person name="Stewart B.A."/>
            <person name="Lee S.R."/>
            <person name="Wilamowska K."/>
            <person name="Weinberg Z."/>
            <person name="Ruzzo W.L."/>
            <person name="Wloga D."/>
            <person name="Gaertig J."/>
            <person name="Frankel J."/>
            <person name="Tsao C.-C."/>
            <person name="Gorovsky M.A."/>
            <person name="Keeling P.J."/>
            <person name="Waller R.F."/>
            <person name="Patron N.J."/>
            <person name="Cherry J.M."/>
            <person name="Stover N.A."/>
            <person name="Krieger C.J."/>
            <person name="del Toro C."/>
            <person name="Ryder H.F."/>
            <person name="Williamson S.C."/>
            <person name="Barbeau R.A."/>
            <person name="Hamilton E.P."/>
            <person name="Orias E."/>
        </authorList>
    </citation>
    <scope>NUCLEOTIDE SEQUENCE [LARGE SCALE GENOMIC DNA]</scope>
    <source>
        <strain evidence="3">SB210</strain>
    </source>
</reference>
<evidence type="ECO:0000256" key="1">
    <source>
        <dbReference type="SAM" id="Phobius"/>
    </source>
</evidence>
<proteinExistence type="predicted"/>
<name>W7XG53_TETTS</name>
<dbReference type="GeneID" id="24437979"/>